<evidence type="ECO:0000256" key="6">
    <source>
        <dbReference type="ARBA" id="ARBA00022777"/>
    </source>
</evidence>
<dbReference type="SUPFAM" id="SSF55060">
    <property type="entry name" value="GHMP Kinase, C-terminal domain"/>
    <property type="match status" value="1"/>
</dbReference>
<evidence type="ECO:0000256" key="7">
    <source>
        <dbReference type="ARBA" id="ARBA00022840"/>
    </source>
</evidence>
<dbReference type="PANTHER" id="PTHR10457:SF7">
    <property type="entry name" value="GALACTOKINASE-RELATED"/>
    <property type="match status" value="1"/>
</dbReference>
<keyword evidence="10 11" id="KW-0119">Carbohydrate metabolism</keyword>
<keyword evidence="5 11" id="KW-0547">Nucleotide-binding</keyword>
<evidence type="ECO:0000256" key="5">
    <source>
        <dbReference type="ARBA" id="ARBA00022741"/>
    </source>
</evidence>
<dbReference type="InterPro" id="IPR006206">
    <property type="entry name" value="Mevalonate/galactokinase"/>
</dbReference>
<comment type="caution">
    <text evidence="16">The sequence shown here is derived from an EMBL/GenBank/DDBJ whole genome shotgun (WGS) entry which is preliminary data.</text>
</comment>
<dbReference type="EMBL" id="JBHTNU010000005">
    <property type="protein sequence ID" value="MFD1426656.1"/>
    <property type="molecule type" value="Genomic_DNA"/>
</dbReference>
<feature type="active site" description="Proton acceptor" evidence="11">
    <location>
        <position position="172"/>
    </location>
</feature>
<comment type="similarity">
    <text evidence="1 11">Belongs to the GHMP kinase family. GalK subfamily.</text>
</comment>
<dbReference type="InterPro" id="IPR013750">
    <property type="entry name" value="GHMP_kinase_C_dom"/>
</dbReference>
<keyword evidence="4 11" id="KW-0479">Metal-binding</keyword>
<dbReference type="Proteomes" id="UP001597282">
    <property type="component" value="Unassembled WGS sequence"/>
</dbReference>
<evidence type="ECO:0000313" key="17">
    <source>
        <dbReference type="Proteomes" id="UP001597282"/>
    </source>
</evidence>
<accession>A0ABW4C9Q2</accession>
<feature type="binding site" evidence="11">
    <location>
        <position position="222"/>
    </location>
    <ligand>
        <name>substrate</name>
    </ligand>
</feature>
<dbReference type="InterPro" id="IPR022963">
    <property type="entry name" value="Galactokinase_bac"/>
</dbReference>
<dbReference type="SUPFAM" id="SSF54211">
    <property type="entry name" value="Ribosomal protein S5 domain 2-like"/>
    <property type="match status" value="1"/>
</dbReference>
<comment type="pathway">
    <text evidence="11">Carbohydrate metabolism; galactose metabolism.</text>
</comment>
<dbReference type="HAMAP" id="MF_00246">
    <property type="entry name" value="Galactokinase"/>
    <property type="match status" value="1"/>
</dbReference>
<feature type="binding site" evidence="11">
    <location>
        <position position="128"/>
    </location>
    <ligand>
        <name>Mg(2+)</name>
        <dbReference type="ChEBI" id="CHEBI:18420"/>
    </ligand>
</feature>
<evidence type="ECO:0000256" key="10">
    <source>
        <dbReference type="ARBA" id="ARBA00023277"/>
    </source>
</evidence>
<feature type="domain" description="GHMP kinase C-terminal" evidence="14">
    <location>
        <begin position="285"/>
        <end position="364"/>
    </location>
</feature>
<dbReference type="RefSeq" id="WP_380163948.1">
    <property type="nucleotide sequence ID" value="NZ_JBHTNU010000005.1"/>
</dbReference>
<dbReference type="InterPro" id="IPR019741">
    <property type="entry name" value="Galactokinase_CS"/>
</dbReference>
<dbReference type="NCBIfam" id="TIGR00131">
    <property type="entry name" value="gal_kin"/>
    <property type="match status" value="1"/>
</dbReference>
<dbReference type="GO" id="GO:0004335">
    <property type="term" value="F:galactokinase activity"/>
    <property type="evidence" value="ECO:0007669"/>
    <property type="project" value="UniProtKB-EC"/>
</dbReference>
<dbReference type="PRINTS" id="PR00473">
    <property type="entry name" value="GALCTOKINASE"/>
</dbReference>
<dbReference type="Pfam" id="PF00288">
    <property type="entry name" value="GHMP_kinases_N"/>
    <property type="match status" value="1"/>
</dbReference>
<evidence type="ECO:0000256" key="1">
    <source>
        <dbReference type="ARBA" id="ARBA00006566"/>
    </source>
</evidence>
<sequence>MSGGEAALEAFTSIYGPGEVRLFFAPGRVNLIGEHTDYTGGYAFPAALTRGTWAVLRPRTDGVFRLASTRFAEQAEFKADEVGRRRGEGWANFPQGMIRELAAAGAKLPGADILYHGDLPSGAGLSSSASIGLATGVALAALEDRTWRMLDLIQMVQQSENRFIGVQCGIMDPFASGMGKAGHAILLHCRQLDYRHVPLQLRDYRLLIIHTNKVRELAESRYNERRRECEEGFQQLRRRLPEATDLGSVGEEAWQEAQEAVTSPQLRKRLTHVVTENARVLQSEQALIAGDLHRFGELMKESHHSLKEDYEVTGPELDSLFEAAIQVPGCIGARMTGAGFGGCTVNLVHREAVESFRQQVEEQYFAETGRQAVFHESGIGDGAREIGKGEQAWRC</sequence>
<comment type="function">
    <text evidence="11">Catalyzes the transfer of the gamma-phosphate of ATP to D-galactose to form alpha-D-galactose-1-phosphate (Gal-1-P).</text>
</comment>
<comment type="subcellular location">
    <subcellularLocation>
        <location evidence="11">Cytoplasm</location>
    </subcellularLocation>
</comment>
<dbReference type="Gene3D" id="3.30.230.10">
    <property type="match status" value="1"/>
</dbReference>
<evidence type="ECO:0000256" key="12">
    <source>
        <dbReference type="NCBIfam" id="TIGR00131"/>
    </source>
</evidence>
<feature type="binding site" evidence="11">
    <location>
        <position position="68"/>
    </location>
    <ligand>
        <name>ATP</name>
        <dbReference type="ChEBI" id="CHEBI:30616"/>
    </ligand>
</feature>
<gene>
    <name evidence="11" type="primary">galK</name>
    <name evidence="16" type="ORF">ACFQ4Y_06835</name>
</gene>
<dbReference type="PRINTS" id="PR00959">
    <property type="entry name" value="MEVGALKINASE"/>
</dbReference>
<dbReference type="EC" id="2.7.1.6" evidence="11 12"/>
<feature type="binding site" evidence="11">
    <location>
        <position position="160"/>
    </location>
    <ligand>
        <name>Mg(2+)</name>
        <dbReference type="ChEBI" id="CHEBI:18420"/>
    </ligand>
</feature>
<evidence type="ECO:0000256" key="3">
    <source>
        <dbReference type="ARBA" id="ARBA00022679"/>
    </source>
</evidence>
<keyword evidence="6 11" id="KW-0418">Kinase</keyword>
<evidence type="ECO:0000256" key="8">
    <source>
        <dbReference type="ARBA" id="ARBA00022842"/>
    </source>
</evidence>
<evidence type="ECO:0000256" key="2">
    <source>
        <dbReference type="ARBA" id="ARBA00022490"/>
    </source>
</evidence>
<keyword evidence="8 11" id="KW-0460">Magnesium</keyword>
<dbReference type="Pfam" id="PF10509">
    <property type="entry name" value="GalKase_gal_bdg"/>
    <property type="match status" value="1"/>
</dbReference>
<keyword evidence="17" id="KW-1185">Reference proteome</keyword>
<feature type="domain" description="Galactokinase N-terminal" evidence="15">
    <location>
        <begin position="9"/>
        <end position="58"/>
    </location>
</feature>
<dbReference type="InterPro" id="IPR000705">
    <property type="entry name" value="Galactokinase"/>
</dbReference>
<evidence type="ECO:0000259" key="15">
    <source>
        <dbReference type="Pfam" id="PF10509"/>
    </source>
</evidence>
<keyword evidence="2 11" id="KW-0963">Cytoplasm</keyword>
<protein>
    <recommendedName>
        <fullName evidence="11 12">Galactokinase</fullName>
        <ecNumber evidence="11 12">2.7.1.6</ecNumber>
    </recommendedName>
    <alternativeName>
        <fullName evidence="11">Galactose kinase</fullName>
    </alternativeName>
</protein>
<evidence type="ECO:0000256" key="11">
    <source>
        <dbReference type="HAMAP-Rule" id="MF_00246"/>
    </source>
</evidence>
<keyword evidence="7 11" id="KW-0067">ATP-binding</keyword>
<evidence type="ECO:0000259" key="13">
    <source>
        <dbReference type="Pfam" id="PF00288"/>
    </source>
</evidence>
<feature type="binding site" evidence="11">
    <location>
        <begin position="122"/>
        <end position="128"/>
    </location>
    <ligand>
        <name>ATP</name>
        <dbReference type="ChEBI" id="CHEBI:30616"/>
    </ligand>
</feature>
<feature type="binding site" evidence="11">
    <location>
        <begin position="34"/>
        <end position="37"/>
    </location>
    <ligand>
        <name>substrate</name>
    </ligand>
</feature>
<keyword evidence="3 11" id="KW-0808">Transferase</keyword>
<evidence type="ECO:0000256" key="9">
    <source>
        <dbReference type="ARBA" id="ARBA00023144"/>
    </source>
</evidence>
<dbReference type="InterPro" id="IPR014721">
    <property type="entry name" value="Ribsml_uS5_D2-typ_fold_subgr"/>
</dbReference>
<organism evidence="16 17">
    <name type="scientific">Kroppenstedtia sanguinis</name>
    <dbReference type="NCBI Taxonomy" id="1380684"/>
    <lineage>
        <taxon>Bacteria</taxon>
        <taxon>Bacillati</taxon>
        <taxon>Bacillota</taxon>
        <taxon>Bacilli</taxon>
        <taxon>Bacillales</taxon>
        <taxon>Thermoactinomycetaceae</taxon>
        <taxon>Kroppenstedtia</taxon>
    </lineage>
</organism>
<name>A0ABW4C9Q2_9BACL</name>
<dbReference type="NCBIfam" id="NF003705">
    <property type="entry name" value="PRK05322.1"/>
    <property type="match status" value="1"/>
</dbReference>
<proteinExistence type="inferred from homology"/>
<evidence type="ECO:0000259" key="14">
    <source>
        <dbReference type="Pfam" id="PF08544"/>
    </source>
</evidence>
<dbReference type="InterPro" id="IPR036554">
    <property type="entry name" value="GHMP_kinase_C_sf"/>
</dbReference>
<dbReference type="InterPro" id="IPR006203">
    <property type="entry name" value="GHMP_knse_ATP-bd_CS"/>
</dbReference>
<feature type="site" description="Transition state stabilizer" evidence="11">
    <location>
        <position position="28"/>
    </location>
</feature>
<dbReference type="InterPro" id="IPR020568">
    <property type="entry name" value="Ribosomal_Su5_D2-typ_SF"/>
</dbReference>
<dbReference type="InterPro" id="IPR019539">
    <property type="entry name" value="GalKase_N"/>
</dbReference>
<dbReference type="PROSITE" id="PS00627">
    <property type="entry name" value="GHMP_KINASES_ATP"/>
    <property type="match status" value="1"/>
</dbReference>
<dbReference type="Pfam" id="PF08544">
    <property type="entry name" value="GHMP_kinases_C"/>
    <property type="match status" value="1"/>
</dbReference>
<dbReference type="PROSITE" id="PS00106">
    <property type="entry name" value="GALACTOKINASE"/>
    <property type="match status" value="1"/>
</dbReference>
<dbReference type="Gene3D" id="3.30.70.890">
    <property type="entry name" value="GHMP kinase, C-terminal domain"/>
    <property type="match status" value="1"/>
</dbReference>
<dbReference type="InterPro" id="IPR006204">
    <property type="entry name" value="GHMP_kinase_N_dom"/>
</dbReference>
<evidence type="ECO:0000313" key="16">
    <source>
        <dbReference type="EMBL" id="MFD1426656.1"/>
    </source>
</evidence>
<dbReference type="PIRSF" id="PIRSF000530">
    <property type="entry name" value="Galactokinase"/>
    <property type="match status" value="1"/>
</dbReference>
<keyword evidence="9 11" id="KW-0299">Galactose metabolism</keyword>
<evidence type="ECO:0000256" key="4">
    <source>
        <dbReference type="ARBA" id="ARBA00022723"/>
    </source>
</evidence>
<reference evidence="17" key="1">
    <citation type="journal article" date="2019" name="Int. J. Syst. Evol. Microbiol.">
        <title>The Global Catalogue of Microorganisms (GCM) 10K type strain sequencing project: providing services to taxonomists for standard genome sequencing and annotation.</title>
        <authorList>
            <consortium name="The Broad Institute Genomics Platform"/>
            <consortium name="The Broad Institute Genome Sequencing Center for Infectious Disease"/>
            <person name="Wu L."/>
            <person name="Ma J."/>
        </authorList>
    </citation>
    <scope>NUCLEOTIDE SEQUENCE [LARGE SCALE GENOMIC DNA]</scope>
    <source>
        <strain evidence="17">S1</strain>
    </source>
</reference>
<feature type="domain" description="GHMP kinase N-terminal" evidence="13">
    <location>
        <begin position="93"/>
        <end position="180"/>
    </location>
</feature>
<comment type="catalytic activity">
    <reaction evidence="11">
        <text>alpha-D-galactose + ATP = alpha-D-galactose 1-phosphate + ADP + H(+)</text>
        <dbReference type="Rhea" id="RHEA:13553"/>
        <dbReference type="ChEBI" id="CHEBI:15378"/>
        <dbReference type="ChEBI" id="CHEBI:28061"/>
        <dbReference type="ChEBI" id="CHEBI:30616"/>
        <dbReference type="ChEBI" id="CHEBI:58336"/>
        <dbReference type="ChEBI" id="CHEBI:456216"/>
        <dbReference type="EC" id="2.7.1.6"/>
    </reaction>
</comment>
<dbReference type="PANTHER" id="PTHR10457">
    <property type="entry name" value="MEVALONATE KINASE/GALACTOKINASE"/>
    <property type="match status" value="1"/>
</dbReference>